<accession>A0AB38UTT4</accession>
<comment type="caution">
    <text evidence="2">The sequence shown here is derived from an EMBL/GenBank/DDBJ whole genome shotgun (WGS) entry which is preliminary data.</text>
</comment>
<evidence type="ECO:0000313" key="2">
    <source>
        <dbReference type="EMBL" id="VAZ84137.1"/>
    </source>
</evidence>
<dbReference type="EMBL" id="UPHL01000076">
    <property type="protein sequence ID" value="VAZ84137.1"/>
    <property type="molecule type" value="Genomic_DNA"/>
</dbReference>
<name>A0AB38UTT4_9MYCO</name>
<feature type="compositionally biased region" description="Polar residues" evidence="1">
    <location>
        <begin position="17"/>
        <end position="29"/>
    </location>
</feature>
<evidence type="ECO:0000256" key="1">
    <source>
        <dbReference type="SAM" id="MobiDB-lite"/>
    </source>
</evidence>
<dbReference type="AlphaFoldDB" id="A0AB38UTT4"/>
<evidence type="ECO:0000313" key="3">
    <source>
        <dbReference type="Proteomes" id="UP000279331"/>
    </source>
</evidence>
<reference evidence="2 3" key="1">
    <citation type="submission" date="2018-09" db="EMBL/GenBank/DDBJ databases">
        <authorList>
            <person name="Tagini F."/>
        </authorList>
    </citation>
    <scope>NUCLEOTIDE SEQUENCE [LARGE SCALE GENOMIC DNA]</scope>
    <source>
        <strain evidence="2 3">MK42</strain>
    </source>
</reference>
<gene>
    <name evidence="2" type="ORF">LAUMK42_02956</name>
</gene>
<feature type="region of interest" description="Disordered" evidence="1">
    <location>
        <begin position="14"/>
        <end position="36"/>
    </location>
</feature>
<sequence>MALDTGSGAAIIAAANPSGTTRNATTTNPFRDHWPDPKLGEYPIERSHTDVLFTVQTYWILLHKSIIRSRLGWVRVRAGLVVVLASIVPAAHGQAGCG</sequence>
<dbReference type="Proteomes" id="UP000279331">
    <property type="component" value="Unassembled WGS sequence"/>
</dbReference>
<protein>
    <submittedName>
        <fullName evidence="2">Uncharacterized protein</fullName>
    </submittedName>
</protein>
<proteinExistence type="predicted"/>
<organism evidence="2 3">
    <name type="scientific">Mycobacterium persicum</name>
    <dbReference type="NCBI Taxonomy" id="1487726"/>
    <lineage>
        <taxon>Bacteria</taxon>
        <taxon>Bacillati</taxon>
        <taxon>Actinomycetota</taxon>
        <taxon>Actinomycetes</taxon>
        <taxon>Mycobacteriales</taxon>
        <taxon>Mycobacteriaceae</taxon>
        <taxon>Mycobacterium</taxon>
    </lineage>
</organism>